<dbReference type="EMBL" id="JAPEUX010000005">
    <property type="protein sequence ID" value="KAJ4351141.1"/>
    <property type="molecule type" value="Genomic_DNA"/>
</dbReference>
<name>A0A9W8XJ22_9PLEO</name>
<comment type="catalytic activity">
    <reaction evidence="1">
        <text>Endohydrolysis of (1-&gt;4)-beta-D-glucosidic linkages in cellulose, lichenin and cereal beta-D-glucans.</text>
        <dbReference type="EC" id="3.2.1.4"/>
    </reaction>
</comment>
<proteinExistence type="inferred from homology"/>
<comment type="caution">
    <text evidence="8">The sequence shown here is derived from an EMBL/GenBank/DDBJ whole genome shotgun (WGS) entry which is preliminary data.</text>
</comment>
<comment type="similarity">
    <text evidence="2 6">Belongs to the glycosyl hydrolase 5 (cellulase A) family.</text>
</comment>
<dbReference type="InterPro" id="IPR017853">
    <property type="entry name" value="GH"/>
</dbReference>
<evidence type="ECO:0000313" key="9">
    <source>
        <dbReference type="Proteomes" id="UP001140513"/>
    </source>
</evidence>
<evidence type="ECO:0000256" key="2">
    <source>
        <dbReference type="ARBA" id="ARBA00005641"/>
    </source>
</evidence>
<dbReference type="OrthoDB" id="5823761at2759"/>
<dbReference type="Gene3D" id="3.20.20.80">
    <property type="entry name" value="Glycosidases"/>
    <property type="match status" value="1"/>
</dbReference>
<keyword evidence="4 6" id="KW-0378">Hydrolase</keyword>
<organism evidence="8 9">
    <name type="scientific">Didymosphaeria variabile</name>
    <dbReference type="NCBI Taxonomy" id="1932322"/>
    <lineage>
        <taxon>Eukaryota</taxon>
        <taxon>Fungi</taxon>
        <taxon>Dikarya</taxon>
        <taxon>Ascomycota</taxon>
        <taxon>Pezizomycotina</taxon>
        <taxon>Dothideomycetes</taxon>
        <taxon>Pleosporomycetidae</taxon>
        <taxon>Pleosporales</taxon>
        <taxon>Massarineae</taxon>
        <taxon>Didymosphaeriaceae</taxon>
        <taxon>Didymosphaeria</taxon>
    </lineage>
</organism>
<evidence type="ECO:0000256" key="6">
    <source>
        <dbReference type="RuleBase" id="RU361153"/>
    </source>
</evidence>
<dbReference type="Pfam" id="PF00150">
    <property type="entry name" value="Cellulase"/>
    <property type="match status" value="1"/>
</dbReference>
<accession>A0A9W8XJ22</accession>
<protein>
    <recommendedName>
        <fullName evidence="3">cellulase</fullName>
        <ecNumber evidence="3">3.2.1.4</ecNumber>
    </recommendedName>
</protein>
<evidence type="ECO:0000256" key="4">
    <source>
        <dbReference type="ARBA" id="ARBA00022801"/>
    </source>
</evidence>
<reference evidence="8" key="1">
    <citation type="submission" date="2022-10" db="EMBL/GenBank/DDBJ databases">
        <title>Tapping the CABI collections for fungal endophytes: first genome assemblies for Collariella, Neodidymelliopsis, Ascochyta clinopodiicola, Didymella pomorum, Didymosphaeria variabile, Neocosmospora piperis and Neocucurbitaria cava.</title>
        <authorList>
            <person name="Hill R."/>
        </authorList>
    </citation>
    <scope>NUCLEOTIDE SEQUENCE</scope>
    <source>
        <strain evidence="8">IMI 356815</strain>
    </source>
</reference>
<dbReference type="Proteomes" id="UP001140513">
    <property type="component" value="Unassembled WGS sequence"/>
</dbReference>
<evidence type="ECO:0000256" key="5">
    <source>
        <dbReference type="ARBA" id="ARBA00023295"/>
    </source>
</evidence>
<evidence type="ECO:0000256" key="3">
    <source>
        <dbReference type="ARBA" id="ARBA00012601"/>
    </source>
</evidence>
<dbReference type="GO" id="GO:0009251">
    <property type="term" value="P:glucan catabolic process"/>
    <property type="evidence" value="ECO:0007669"/>
    <property type="project" value="TreeGrafter"/>
</dbReference>
<dbReference type="PANTHER" id="PTHR34142">
    <property type="entry name" value="ENDO-BETA-1,4-GLUCANASE A"/>
    <property type="match status" value="1"/>
</dbReference>
<dbReference type="AlphaFoldDB" id="A0A9W8XJ22"/>
<dbReference type="InterPro" id="IPR001547">
    <property type="entry name" value="Glyco_hydro_5"/>
</dbReference>
<evidence type="ECO:0000313" key="8">
    <source>
        <dbReference type="EMBL" id="KAJ4351141.1"/>
    </source>
</evidence>
<dbReference type="PANTHER" id="PTHR34142:SF1">
    <property type="entry name" value="GLYCOSIDE HYDROLASE FAMILY 5 DOMAIN-CONTAINING PROTEIN"/>
    <property type="match status" value="1"/>
</dbReference>
<keyword evidence="9" id="KW-1185">Reference proteome</keyword>
<evidence type="ECO:0000259" key="7">
    <source>
        <dbReference type="Pfam" id="PF00150"/>
    </source>
</evidence>
<dbReference type="SUPFAM" id="SSF51445">
    <property type="entry name" value="(Trans)glycosidases"/>
    <property type="match status" value="1"/>
</dbReference>
<dbReference type="EC" id="3.2.1.4" evidence="3"/>
<sequence length="252" mass="28077">MERMVPSSLTGAFGADYLKNYTATIDFITNAGAYAVLDPHNYGRYKSNIINSTSDFQSFWKNFAGQFKGNTKAIFDTNNEYNTMDQTLVLDLNQAAINGIRAAGATSQYIFVEGNQWSGAHSWTSVNTNMVSLTDPQDKIVYEMHQYFNEDSSSSDTCVSGTIGAERLASATAWLRQNKKVAWLGEFSGYPNSVCLQAVTTMLDYMQENSDVWLGGAWWAAGPWWGTSEYSFEPPDGPAYKYFGATLRKYIP</sequence>
<dbReference type="RefSeq" id="XP_056069497.1">
    <property type="nucleotide sequence ID" value="XM_056215250.1"/>
</dbReference>
<gene>
    <name evidence="8" type="ORF">N0V89_006480</name>
</gene>
<keyword evidence="5 6" id="KW-0326">Glycosidase</keyword>
<dbReference type="GO" id="GO:0008810">
    <property type="term" value="F:cellulase activity"/>
    <property type="evidence" value="ECO:0007669"/>
    <property type="project" value="UniProtKB-EC"/>
</dbReference>
<dbReference type="GeneID" id="80910010"/>
<feature type="domain" description="Glycoside hydrolase family 5" evidence="7">
    <location>
        <begin position="2"/>
        <end position="221"/>
    </location>
</feature>
<evidence type="ECO:0000256" key="1">
    <source>
        <dbReference type="ARBA" id="ARBA00000966"/>
    </source>
</evidence>